<keyword evidence="2" id="KW-0175">Coiled coil</keyword>
<dbReference type="InterPro" id="IPR010090">
    <property type="entry name" value="Phage_tape_meas"/>
</dbReference>
<evidence type="ECO:0000256" key="4">
    <source>
        <dbReference type="SAM" id="Phobius"/>
    </source>
</evidence>
<proteinExistence type="predicted"/>
<feature type="transmembrane region" description="Helical" evidence="4">
    <location>
        <begin position="582"/>
        <end position="605"/>
    </location>
</feature>
<feature type="coiled-coil region" evidence="2">
    <location>
        <begin position="918"/>
        <end position="1006"/>
    </location>
</feature>
<evidence type="ECO:0000259" key="5">
    <source>
        <dbReference type="Pfam" id="PF10145"/>
    </source>
</evidence>
<keyword evidence="7" id="KW-1185">Reference proteome</keyword>
<keyword evidence="1" id="KW-1188">Viral release from host cell</keyword>
<keyword evidence="4" id="KW-1133">Transmembrane helix</keyword>
<feature type="region of interest" description="Disordered" evidence="3">
    <location>
        <begin position="1162"/>
        <end position="1181"/>
    </location>
</feature>
<evidence type="ECO:0000256" key="3">
    <source>
        <dbReference type="SAM" id="MobiDB-lite"/>
    </source>
</evidence>
<dbReference type="Pfam" id="PF10145">
    <property type="entry name" value="PhageMin_Tail"/>
    <property type="match status" value="1"/>
</dbReference>
<comment type="caution">
    <text evidence="6">The sequence shown here is derived from an EMBL/GenBank/DDBJ whole genome shotgun (WGS) entry which is preliminary data.</text>
</comment>
<feature type="compositionally biased region" description="Low complexity" evidence="3">
    <location>
        <begin position="804"/>
        <end position="815"/>
    </location>
</feature>
<evidence type="ECO:0000256" key="1">
    <source>
        <dbReference type="ARBA" id="ARBA00022612"/>
    </source>
</evidence>
<gene>
    <name evidence="6" type="ORF">EPJ71_10450</name>
</gene>
<sequence>MATETEGIIIPIQIDGNLLKNDLKTGINDVNNFVSEIKKSFEGLNKQAVFKMNKQALAKDIEDIQEQLKSLDKNKLKLSAEIETKDIRKQLDFIEEQSKRLNQKLKFRMEVQEAKGKSLRTLNKEIKDINNLLKEKNKVIVDADTQTFKKTQKEIDDLEKQLKKLEETRDLKVEINKNNLSQIQASLSTMKKMALGVAAGVGAITAALVGTTKQAMDFETAFAEVRTLINDMPESGLNQLKQGLIDLSKQTGILTGESIPAMYQAISASVPADNVVSFLEVASKNAIGGVTDLQTSVDGLTNILNAYAMETSEVMNVSDLMFETMKRGKTTIGELSRSYFNVIPYAASAGVAFRDISAAMATITAQGTPTSVATTQLRQAIVELSNEGSQVGKTFQSLAGKSFKDFIASGKNLQDALQLLEKKAKASNVGINTLFSSVEAGASVLGLVGNNTQRFTADMEAMANAAGATEEAFKKIDETPAQRLKKIRAQFSAITLEIGNKLLPTAEKLIAIAEKNMPKISKTIEAVGSVIVGLVKNMNILLPIVAGVGAGFLGLNIALAITAPASMGVATGIKAIAASFTLLNAQTGGLIIAIGLLATAIVSLITNFETVAKWADKLLAKLGNLNSQMKVAGQQAEKSSHAMSENAKAIQSGSDALTELILTYDKLNKKTNRTAEENEKLKNTFKELAKEMPELAEAIEKNGGKIDDNIGLDKFYTEEERGQKDLANKSYLDADNAYKKAVEQRIDLEKRQAQAKEYTKKNYDKSIADALKKEAEAMELKNKAQSEMIRLSETLKKRRGGYKTSDTSTGITDTGMDADVGGGNEKDPIAELKKRWKANKEFINKTISDEEKKNEALLEENKKFFSDLEKLTKETNAKLIAEGKNKSATEKKYLQGLVKDNIWAREELEKLNKDDLHKKRLELLEKEYNANVKTIEKTIEDEEEKNATLKARYKKYLQDVITEKENQLNKLNALSQEEREARADEIAGLENDLKDLRKKLKDAGGDGDTLGEALKKQWQNIVSHVQNAVNSLANIWSTMWSNQIDVVQDTLDKELKIIEDTLDEELARIEENLKEQQKMYDKQIKATKEREDERKKIIEDTQKEIDEINEEIGEHMTEEKYKQLEEQREALEEKLQAEQEALEQDELYRQELETQKQLREDEARDLKQQKEDEAQDLKEKKEKEAAIKTAELKRKQAIMDKTTGIFNATVALASGIAQATAAGSVFPAVLIPLYVGMVVAAAAGQIAAIAATPLPEIPQFASGGYVPSGNENYYKGLVGTSGNEKDKTLIWASEGERVLNHAETKQWEYYQSRELKSINNNTINNKNPVVNLGGITINAGIGQDAKKLANLSGKAIAKSVVMAITRGYNS</sequence>
<keyword evidence="4" id="KW-0472">Membrane</keyword>
<evidence type="ECO:0000313" key="6">
    <source>
        <dbReference type="EMBL" id="TXJ31145.1"/>
    </source>
</evidence>
<dbReference type="NCBIfam" id="TIGR01760">
    <property type="entry name" value="tape_meas_TP901"/>
    <property type="match status" value="1"/>
</dbReference>
<dbReference type="EMBL" id="SAXZ01000014">
    <property type="protein sequence ID" value="TXJ31145.1"/>
    <property type="molecule type" value="Genomic_DNA"/>
</dbReference>
<feature type="coiled-coil region" evidence="2">
    <location>
        <begin position="54"/>
        <end position="178"/>
    </location>
</feature>
<feature type="transmembrane region" description="Helical" evidence="4">
    <location>
        <begin position="540"/>
        <end position="561"/>
    </location>
</feature>
<protein>
    <submittedName>
        <fullName evidence="6">Phage tail tape measure protein</fullName>
    </submittedName>
</protein>
<keyword evidence="4" id="KW-0812">Transmembrane</keyword>
<dbReference type="Proteomes" id="UP000322659">
    <property type="component" value="Unassembled WGS sequence"/>
</dbReference>
<evidence type="ECO:0000256" key="2">
    <source>
        <dbReference type="SAM" id="Coils"/>
    </source>
</evidence>
<dbReference type="Gene3D" id="1.20.58.60">
    <property type="match status" value="1"/>
</dbReference>
<evidence type="ECO:0000313" key="7">
    <source>
        <dbReference type="Proteomes" id="UP000322659"/>
    </source>
</evidence>
<reference evidence="6 7" key="1">
    <citation type="journal article" date="1992" name="Lakartidningen">
        <title>[Penicillin V and not amoxicillin is the first choice preparation in acute otitis].</title>
        <authorList>
            <person name="Kamme C."/>
            <person name="Lundgren K."/>
            <person name="Prellner K."/>
        </authorList>
    </citation>
    <scope>NUCLEOTIDE SEQUENCE [LARGE SCALE GENOMIC DNA]</scope>
    <source>
        <strain evidence="6 7">PC5099IV</strain>
    </source>
</reference>
<organism evidence="6 7">
    <name type="scientific">Brachyspira aalborgi</name>
    <dbReference type="NCBI Taxonomy" id="29522"/>
    <lineage>
        <taxon>Bacteria</taxon>
        <taxon>Pseudomonadati</taxon>
        <taxon>Spirochaetota</taxon>
        <taxon>Spirochaetia</taxon>
        <taxon>Brachyspirales</taxon>
        <taxon>Brachyspiraceae</taxon>
        <taxon>Brachyspira</taxon>
    </lineage>
</organism>
<feature type="domain" description="Phage tail tape measure protein" evidence="5">
    <location>
        <begin position="245"/>
        <end position="427"/>
    </location>
</feature>
<feature type="coiled-coil region" evidence="2">
    <location>
        <begin position="664"/>
        <end position="698"/>
    </location>
</feature>
<dbReference type="PANTHER" id="PTHR37813:SF1">
    <property type="entry name" value="FELS-2 PROPHAGE PROTEIN"/>
    <property type="match status" value="1"/>
</dbReference>
<feature type="region of interest" description="Disordered" evidence="3">
    <location>
        <begin position="800"/>
        <end position="824"/>
    </location>
</feature>
<name>A0ABY3K6N5_9SPIR</name>
<dbReference type="PANTHER" id="PTHR37813">
    <property type="entry name" value="FELS-2 PROPHAGE PROTEIN"/>
    <property type="match status" value="1"/>
</dbReference>
<dbReference type="RefSeq" id="WP_147748660.1">
    <property type="nucleotide sequence ID" value="NZ_SAXZ01000014.1"/>
</dbReference>
<accession>A0ABY3K6N5</accession>
<feature type="coiled-coil region" evidence="2">
    <location>
        <begin position="840"/>
        <end position="874"/>
    </location>
</feature>